<sequence length="268" mass="30346">MARGNMRTAFIEAWLDLEIPVPEIQKRFHIGQKSLYRHVFVYGLPKRSLLQPAGRRQLRQMYCEDGQTVSEIATVLKCRKVEVMRALAFHGLLDKRHRPEHDEAPLAPEDESAEGTCSVEKILGQELKKVRQANGWTRRMLIQHMGAKMSIQTLASYELGTRQLSVARLFELCMPMNVLPADLITNVQRRVGANAPVRIQLDLQHVAADTRPELGPLRQWAETLLHQEKPPKTVVLEGLALGLLADLCGMPVDELEAILRSMSTHRAR</sequence>
<evidence type="ECO:0000259" key="1">
    <source>
        <dbReference type="PROSITE" id="PS50943"/>
    </source>
</evidence>
<dbReference type="CDD" id="cd00093">
    <property type="entry name" value="HTH_XRE"/>
    <property type="match status" value="1"/>
</dbReference>
<dbReference type="Pfam" id="PF01381">
    <property type="entry name" value="HTH_3"/>
    <property type="match status" value="1"/>
</dbReference>
<dbReference type="PATRIC" id="fig|1284240.4.peg.3791"/>
<dbReference type="PROSITE" id="PS50943">
    <property type="entry name" value="HTH_CROC1"/>
    <property type="match status" value="1"/>
</dbReference>
<accession>M2YUR7</accession>
<proteinExistence type="predicted"/>
<name>M2YUR7_9PSEU</name>
<dbReference type="EMBL" id="AOHO01000055">
    <property type="protein sequence ID" value="EME58632.1"/>
    <property type="molecule type" value="Genomic_DNA"/>
</dbReference>
<comment type="caution">
    <text evidence="2">The sequence shown here is derived from an EMBL/GenBank/DDBJ whole genome shotgun (WGS) entry which is preliminary data.</text>
</comment>
<evidence type="ECO:0000313" key="3">
    <source>
        <dbReference type="Proteomes" id="UP000054226"/>
    </source>
</evidence>
<reference evidence="2 3" key="1">
    <citation type="journal article" date="2013" name="Genome Announc.">
        <title>Draft Genome Sequence of Amycolatopsis decaplanina Strain DSM 44594T.</title>
        <authorList>
            <person name="Kaur N."/>
            <person name="Kumar S."/>
            <person name="Bala M."/>
            <person name="Raghava G.P."/>
            <person name="Mayilraj S."/>
        </authorList>
    </citation>
    <scope>NUCLEOTIDE SEQUENCE [LARGE SCALE GENOMIC DNA]</scope>
    <source>
        <strain evidence="2 3">DSM 44594</strain>
    </source>
</reference>
<dbReference type="InterPro" id="IPR001387">
    <property type="entry name" value="Cro/C1-type_HTH"/>
</dbReference>
<dbReference type="Gene3D" id="1.10.260.40">
    <property type="entry name" value="lambda repressor-like DNA-binding domains"/>
    <property type="match status" value="1"/>
</dbReference>
<dbReference type="AlphaFoldDB" id="M2YUR7"/>
<protein>
    <submittedName>
        <fullName evidence="2">XRE family transcriptional regulator</fullName>
    </submittedName>
</protein>
<dbReference type="SUPFAM" id="SSF47413">
    <property type="entry name" value="lambda repressor-like DNA-binding domains"/>
    <property type="match status" value="1"/>
</dbReference>
<dbReference type="GO" id="GO:0003677">
    <property type="term" value="F:DNA binding"/>
    <property type="evidence" value="ECO:0007669"/>
    <property type="project" value="InterPro"/>
</dbReference>
<evidence type="ECO:0000313" key="2">
    <source>
        <dbReference type="EMBL" id="EME58632.1"/>
    </source>
</evidence>
<dbReference type="InterPro" id="IPR010982">
    <property type="entry name" value="Lambda_DNA-bd_dom_sf"/>
</dbReference>
<dbReference type="Proteomes" id="UP000054226">
    <property type="component" value="Unassembled WGS sequence"/>
</dbReference>
<keyword evidence="3" id="KW-1185">Reference proteome</keyword>
<organism evidence="2 3">
    <name type="scientific">Amycolatopsis decaplanina DSM 44594</name>
    <dbReference type="NCBI Taxonomy" id="1284240"/>
    <lineage>
        <taxon>Bacteria</taxon>
        <taxon>Bacillati</taxon>
        <taxon>Actinomycetota</taxon>
        <taxon>Actinomycetes</taxon>
        <taxon>Pseudonocardiales</taxon>
        <taxon>Pseudonocardiaceae</taxon>
        <taxon>Amycolatopsis</taxon>
    </lineage>
</organism>
<gene>
    <name evidence="2" type="ORF">H074_18673</name>
</gene>
<feature type="domain" description="HTH cro/C1-type" evidence="1">
    <location>
        <begin position="127"/>
        <end position="183"/>
    </location>
</feature>